<name>A0A1Y6CB60_9BACT</name>
<dbReference type="OrthoDB" id="5287952at2"/>
<feature type="region of interest" description="Disordered" evidence="4">
    <location>
        <begin position="229"/>
        <end position="256"/>
    </location>
</feature>
<dbReference type="InterPro" id="IPR050611">
    <property type="entry name" value="ABCF"/>
</dbReference>
<dbReference type="SMART" id="SM00382">
    <property type="entry name" value="AAA"/>
    <property type="match status" value="2"/>
</dbReference>
<dbReference type="PROSITE" id="PS00211">
    <property type="entry name" value="ABC_TRANSPORTER_1"/>
    <property type="match status" value="1"/>
</dbReference>
<evidence type="ECO:0000256" key="3">
    <source>
        <dbReference type="ARBA" id="ARBA00022840"/>
    </source>
</evidence>
<dbReference type="GO" id="GO:0005524">
    <property type="term" value="F:ATP binding"/>
    <property type="evidence" value="ECO:0007669"/>
    <property type="project" value="UniProtKB-KW"/>
</dbReference>
<dbReference type="InterPro" id="IPR003439">
    <property type="entry name" value="ABC_transporter-like_ATP-bd"/>
</dbReference>
<dbReference type="GO" id="GO:0016887">
    <property type="term" value="F:ATP hydrolysis activity"/>
    <property type="evidence" value="ECO:0007669"/>
    <property type="project" value="InterPro"/>
</dbReference>
<dbReference type="AlphaFoldDB" id="A0A1Y6CB60"/>
<gene>
    <name evidence="6" type="ORF">SAMN06296036_11461</name>
</gene>
<keyword evidence="1" id="KW-0677">Repeat</keyword>
<evidence type="ECO:0000313" key="7">
    <source>
        <dbReference type="Proteomes" id="UP000192907"/>
    </source>
</evidence>
<reference evidence="7" key="1">
    <citation type="submission" date="2017-04" db="EMBL/GenBank/DDBJ databases">
        <authorList>
            <person name="Varghese N."/>
            <person name="Submissions S."/>
        </authorList>
    </citation>
    <scope>NUCLEOTIDE SEQUENCE [LARGE SCALE GENOMIC DNA]</scope>
    <source>
        <strain evidence="7">RKEM611</strain>
    </source>
</reference>
<keyword evidence="2" id="KW-0547">Nucleotide-binding</keyword>
<sequence>MTATIYLRLSSIGHTHHQQEYPTFTDISCHLSPGWTGIVGPNGCGKSTLLKIASGALQPTQGSIQSKGLVTSCPQEALTPPPRIDDFQEDYSGYAMMIKEKLDLFEILLQPFEALSFGERKRLQLGCAFYFQPDILLLDEPSNHLDEKNRLALLELLQSFKGLGLLVSHDRLLLNELCQQCIVFKDGSAGLMAGNYQQIQDLLDSQASTQEHMAQVAAQKIKKVERELQRVRQEESRSKGKLSKRSVDGKDHSTKEKINLAKLTAKDGSLAGKKSKLIRDKEKIHHEKARIGYQKSFEGKVFFDNPEQAQRTLLHLPSGLGSMASGRLLRNPELTIKSLDKVAISGPNGSGKSSFLQWVLTSQNLRTQKYFYLGQELALDQQQAIIDNWQGQTKESFTQSIHILARLGADTKKLLRTPSFSPGEVRKIATAWAIASKQELLILDEPTNHLDLDSMRRLESALADAPIAILLVSHDRAFRQRICRDFFRIERVNDGSELIRD</sequence>
<organism evidence="6 7">
    <name type="scientific">Pseudobacteriovorax antillogorgiicola</name>
    <dbReference type="NCBI Taxonomy" id="1513793"/>
    <lineage>
        <taxon>Bacteria</taxon>
        <taxon>Pseudomonadati</taxon>
        <taxon>Bdellovibrionota</taxon>
        <taxon>Oligoflexia</taxon>
        <taxon>Oligoflexales</taxon>
        <taxon>Pseudobacteriovoracaceae</taxon>
        <taxon>Pseudobacteriovorax</taxon>
    </lineage>
</organism>
<evidence type="ECO:0000256" key="1">
    <source>
        <dbReference type="ARBA" id="ARBA00022737"/>
    </source>
</evidence>
<keyword evidence="7" id="KW-1185">Reference proteome</keyword>
<evidence type="ECO:0000259" key="5">
    <source>
        <dbReference type="PROSITE" id="PS50893"/>
    </source>
</evidence>
<protein>
    <submittedName>
        <fullName evidence="6">ATPase components of ABC transporters with duplicated ATPase domains</fullName>
    </submittedName>
</protein>
<dbReference type="InterPro" id="IPR027417">
    <property type="entry name" value="P-loop_NTPase"/>
</dbReference>
<feature type="compositionally biased region" description="Basic and acidic residues" evidence="4">
    <location>
        <begin position="245"/>
        <end position="256"/>
    </location>
</feature>
<dbReference type="InterPro" id="IPR017871">
    <property type="entry name" value="ABC_transporter-like_CS"/>
</dbReference>
<dbReference type="Pfam" id="PF00005">
    <property type="entry name" value="ABC_tran"/>
    <property type="match status" value="2"/>
</dbReference>
<dbReference type="Gene3D" id="3.40.50.300">
    <property type="entry name" value="P-loop containing nucleotide triphosphate hydrolases"/>
    <property type="match status" value="3"/>
</dbReference>
<dbReference type="SUPFAM" id="SSF52540">
    <property type="entry name" value="P-loop containing nucleoside triphosphate hydrolases"/>
    <property type="match status" value="2"/>
</dbReference>
<evidence type="ECO:0000313" key="6">
    <source>
        <dbReference type="EMBL" id="SMF46562.1"/>
    </source>
</evidence>
<feature type="domain" description="ABC transporter" evidence="5">
    <location>
        <begin position="7"/>
        <end position="211"/>
    </location>
</feature>
<dbReference type="EMBL" id="FWZT01000014">
    <property type="protein sequence ID" value="SMF46562.1"/>
    <property type="molecule type" value="Genomic_DNA"/>
</dbReference>
<dbReference type="CDD" id="cd03221">
    <property type="entry name" value="ABCF_EF-3"/>
    <property type="match status" value="1"/>
</dbReference>
<dbReference type="PANTHER" id="PTHR19211:SF6">
    <property type="entry name" value="BLL7188 PROTEIN"/>
    <property type="match status" value="1"/>
</dbReference>
<dbReference type="STRING" id="1513793.SAMN06296036_11461"/>
<keyword evidence="3" id="KW-0067">ATP-binding</keyword>
<dbReference type="PROSITE" id="PS50893">
    <property type="entry name" value="ABC_TRANSPORTER_2"/>
    <property type="match status" value="1"/>
</dbReference>
<dbReference type="Proteomes" id="UP000192907">
    <property type="component" value="Unassembled WGS sequence"/>
</dbReference>
<evidence type="ECO:0000256" key="4">
    <source>
        <dbReference type="SAM" id="MobiDB-lite"/>
    </source>
</evidence>
<evidence type="ECO:0000256" key="2">
    <source>
        <dbReference type="ARBA" id="ARBA00022741"/>
    </source>
</evidence>
<dbReference type="RefSeq" id="WP_132321493.1">
    <property type="nucleotide sequence ID" value="NZ_FWZT01000014.1"/>
</dbReference>
<feature type="compositionally biased region" description="Basic and acidic residues" evidence="4">
    <location>
        <begin position="229"/>
        <end position="238"/>
    </location>
</feature>
<accession>A0A1Y6CB60</accession>
<proteinExistence type="predicted"/>
<dbReference type="PANTHER" id="PTHR19211">
    <property type="entry name" value="ATP-BINDING TRANSPORT PROTEIN-RELATED"/>
    <property type="match status" value="1"/>
</dbReference>
<dbReference type="InterPro" id="IPR003593">
    <property type="entry name" value="AAA+_ATPase"/>
</dbReference>